<proteinExistence type="predicted"/>
<reference evidence="2 3" key="1">
    <citation type="journal article" date="2013" name="Curr. Biol.">
        <title>The Genome of the Foraminiferan Reticulomyxa filosa.</title>
        <authorList>
            <person name="Glockner G."/>
            <person name="Hulsmann N."/>
            <person name="Schleicher M."/>
            <person name="Noegel A.A."/>
            <person name="Eichinger L."/>
            <person name="Gallinger C."/>
            <person name="Pawlowski J."/>
            <person name="Sierra R."/>
            <person name="Euteneuer U."/>
            <person name="Pillet L."/>
            <person name="Moustafa A."/>
            <person name="Platzer M."/>
            <person name="Groth M."/>
            <person name="Szafranski K."/>
            <person name="Schliwa M."/>
        </authorList>
    </citation>
    <scope>NUCLEOTIDE SEQUENCE [LARGE SCALE GENOMIC DNA]</scope>
</reference>
<gene>
    <name evidence="2" type="ORF">RFI_07958</name>
</gene>
<accession>X6NT27</accession>
<comment type="caution">
    <text evidence="2">The sequence shown here is derived from an EMBL/GenBank/DDBJ whole genome shotgun (WGS) entry which is preliminary data.</text>
</comment>
<feature type="compositionally biased region" description="Polar residues" evidence="1">
    <location>
        <begin position="10"/>
        <end position="30"/>
    </location>
</feature>
<name>X6NT27_RETFI</name>
<feature type="region of interest" description="Disordered" evidence="1">
    <location>
        <begin position="1"/>
        <end position="30"/>
    </location>
</feature>
<dbReference type="Proteomes" id="UP000023152">
    <property type="component" value="Unassembled WGS sequence"/>
</dbReference>
<sequence>AFINKDNESNSEITVDENQGNNGDRNSPDKLTNYSSYCDSLWHEDPDIGMERIATSNAIMDDYSLEPQHNPVDFFFHETQFVIALL</sequence>
<organism evidence="2 3">
    <name type="scientific">Reticulomyxa filosa</name>
    <dbReference type="NCBI Taxonomy" id="46433"/>
    <lineage>
        <taxon>Eukaryota</taxon>
        <taxon>Sar</taxon>
        <taxon>Rhizaria</taxon>
        <taxon>Retaria</taxon>
        <taxon>Foraminifera</taxon>
        <taxon>Monothalamids</taxon>
        <taxon>Reticulomyxidae</taxon>
        <taxon>Reticulomyxa</taxon>
    </lineage>
</organism>
<evidence type="ECO:0000256" key="1">
    <source>
        <dbReference type="SAM" id="MobiDB-lite"/>
    </source>
</evidence>
<dbReference type="AlphaFoldDB" id="X6NT27"/>
<feature type="non-terminal residue" evidence="2">
    <location>
        <position position="1"/>
    </location>
</feature>
<keyword evidence="3" id="KW-1185">Reference proteome</keyword>
<evidence type="ECO:0000313" key="3">
    <source>
        <dbReference type="Proteomes" id="UP000023152"/>
    </source>
</evidence>
<dbReference type="EMBL" id="ASPP01006211">
    <property type="protein sequence ID" value="ETO29171.1"/>
    <property type="molecule type" value="Genomic_DNA"/>
</dbReference>
<protein>
    <submittedName>
        <fullName evidence="2">Uncharacterized protein</fullName>
    </submittedName>
</protein>
<evidence type="ECO:0000313" key="2">
    <source>
        <dbReference type="EMBL" id="ETO29171.1"/>
    </source>
</evidence>